<evidence type="ECO:0000256" key="1">
    <source>
        <dbReference type="SAM" id="MobiDB-lite"/>
    </source>
</evidence>
<feature type="region of interest" description="Disordered" evidence="1">
    <location>
        <begin position="1"/>
        <end position="54"/>
    </location>
</feature>
<keyword evidence="3" id="KW-1185">Reference proteome</keyword>
<dbReference type="Proteomes" id="UP001500390">
    <property type="component" value="Unassembled WGS sequence"/>
</dbReference>
<dbReference type="EMBL" id="BAABFX010000037">
    <property type="protein sequence ID" value="GAA4399832.1"/>
    <property type="molecule type" value="Genomic_DNA"/>
</dbReference>
<comment type="caution">
    <text evidence="2">The sequence shown here is derived from an EMBL/GenBank/DDBJ whole genome shotgun (WGS) entry which is preliminary data.</text>
</comment>
<evidence type="ECO:0000313" key="3">
    <source>
        <dbReference type="Proteomes" id="UP001500390"/>
    </source>
</evidence>
<reference evidence="3" key="1">
    <citation type="journal article" date="2019" name="Int. J. Syst. Evol. Microbiol.">
        <title>The Global Catalogue of Microorganisms (GCM) 10K type strain sequencing project: providing services to taxonomists for standard genome sequencing and annotation.</title>
        <authorList>
            <consortium name="The Broad Institute Genomics Platform"/>
            <consortium name="The Broad Institute Genome Sequencing Center for Infectious Disease"/>
            <person name="Wu L."/>
            <person name="Ma J."/>
        </authorList>
    </citation>
    <scope>NUCLEOTIDE SEQUENCE [LARGE SCALE GENOMIC DNA]</scope>
    <source>
        <strain evidence="3">JCM 17738</strain>
    </source>
</reference>
<feature type="compositionally biased region" description="Basic and acidic residues" evidence="1">
    <location>
        <begin position="1"/>
        <end position="31"/>
    </location>
</feature>
<protein>
    <submittedName>
        <fullName evidence="2">Uncharacterized protein</fullName>
    </submittedName>
</protein>
<accession>A0ABP8K3G3</accession>
<name>A0ABP8K3G3_9MICO</name>
<proteinExistence type="predicted"/>
<sequence length="54" mass="5591">MALGGGRDHSVSETGIRDVPDDDRGTLDDRAQPGLIPTDEHHVGPALVGTSSDP</sequence>
<gene>
    <name evidence="2" type="ORF">GCM10023153_26440</name>
</gene>
<evidence type="ECO:0000313" key="2">
    <source>
        <dbReference type="EMBL" id="GAA4399832.1"/>
    </source>
</evidence>
<organism evidence="2 3">
    <name type="scientific">Ornithinibacter aureus</name>
    <dbReference type="NCBI Taxonomy" id="622664"/>
    <lineage>
        <taxon>Bacteria</taxon>
        <taxon>Bacillati</taxon>
        <taxon>Actinomycetota</taxon>
        <taxon>Actinomycetes</taxon>
        <taxon>Micrococcales</taxon>
        <taxon>Intrasporangiaceae</taxon>
        <taxon>Ornithinibacter</taxon>
    </lineage>
</organism>